<sequence>MNASHPGAPDERVRHVDGNALAGLLSEVFVSDASMLVLSCRQCGTAGPLGGTDVEDDGVGAIVRCRHCSRTLLTVLRTGSGVTLSVAALAQLDVPRPEA</sequence>
<dbReference type="RefSeq" id="WP_150892257.1">
    <property type="nucleotide sequence ID" value="NZ_VYUY01000006.1"/>
</dbReference>
<gene>
    <name evidence="1" type="ORF">F6B40_04195</name>
</gene>
<dbReference type="Pfam" id="PF20120">
    <property type="entry name" value="DUF6510"/>
    <property type="match status" value="1"/>
</dbReference>
<dbReference type="Proteomes" id="UP000326838">
    <property type="component" value="Unassembled WGS sequence"/>
</dbReference>
<accession>A0A5N0TK34</accession>
<dbReference type="AlphaFoldDB" id="A0A5N0TK34"/>
<dbReference type="EMBL" id="VYUY01000006">
    <property type="protein sequence ID" value="KAA9134901.1"/>
    <property type="molecule type" value="Genomic_DNA"/>
</dbReference>
<dbReference type="InterPro" id="IPR045423">
    <property type="entry name" value="DUF6510"/>
</dbReference>
<evidence type="ECO:0000313" key="1">
    <source>
        <dbReference type="EMBL" id="KAA9134901.1"/>
    </source>
</evidence>
<comment type="caution">
    <text evidence="1">The sequence shown here is derived from an EMBL/GenBank/DDBJ whole genome shotgun (WGS) entry which is preliminary data.</text>
</comment>
<evidence type="ECO:0000313" key="2">
    <source>
        <dbReference type="Proteomes" id="UP000326838"/>
    </source>
</evidence>
<name>A0A5N0TK34_9MICO</name>
<proteinExistence type="predicted"/>
<organism evidence="1 2">
    <name type="scientific">Microbacterium caowuchunii</name>
    <dbReference type="NCBI Taxonomy" id="2614638"/>
    <lineage>
        <taxon>Bacteria</taxon>
        <taxon>Bacillati</taxon>
        <taxon>Actinomycetota</taxon>
        <taxon>Actinomycetes</taxon>
        <taxon>Micrococcales</taxon>
        <taxon>Microbacteriaceae</taxon>
        <taxon>Microbacterium</taxon>
    </lineage>
</organism>
<reference evidence="2" key="1">
    <citation type="submission" date="2019-09" db="EMBL/GenBank/DDBJ databases">
        <title>Mumia zhuanghuii sp. nov. isolated from the intestinal contents of plateau pika (Ochotona curzoniae) in the Qinghai-Tibet plateau of China.</title>
        <authorList>
            <person name="Tian Z."/>
        </authorList>
    </citation>
    <scope>NUCLEOTIDE SEQUENCE [LARGE SCALE GENOMIC DNA]</scope>
    <source>
        <strain evidence="2">L-033</strain>
    </source>
</reference>
<protein>
    <submittedName>
        <fullName evidence="1">Uncharacterized protein</fullName>
    </submittedName>
</protein>
<keyword evidence="2" id="KW-1185">Reference proteome</keyword>